<sequence>MSSSSSSATVLPVGAGYGVVVGVGFFFAFVMMGISYLQNRYTRFSTKTSEEFNTASRSVKPGLIASGIVSAWTWAATLLQSSTVAYTYGVAGPFWYAAGATVQILMFSILACKVKQNAPRCHTYLEIIYTRYGVVTHWVFIVFALITNILVGSQLLLGGSAVVTSLTGMNVYAAIFLIPLGVCVYVVLGGLRATFLCDYSHTLILMIVILYFMFNAYATSALIGSPSAMYDLLKVAATRRPVEGNQDGSYLTLKSNYALVFGVIQLCSGSGTVFLDQAYWQRAIASRPTTAVKAYILGGLAWFAIPFGFATTLGLAAVALTDNPAFPTYPAVPTQAQISAGLASSYAASALLGTGGAVALLIVLFMAVTSCASAELIAVSSILTFDIYKTYIKPTASPSNLIFVSHVMICVFGLTMALFACIWNAIGIDLGWLFLVMGLLIGGAVFPAAFAITWRGQTKAGAISGAVIGLTAGVIAWLVTAKHYYGNVSVATTGMEYPTLAGNLAAIMTGLIMSVSVSLIKPADFDWEITRAINAKPLTVSGTDPEPNSERSSTHGLPAAGSDEKKKEEEEAGVAKSADEAHPKRDLPTASDEEKEISLDTSLEEEPAKLRSAFKLACIASFVLTFLMDFLIPMPMFFSHYLFSKPFFTAWVVISFIWVFCSAAVSTILPIVEAAGFFGELMRDVLADLNGKGAPRRRGSVF</sequence>
<evidence type="ECO:0000256" key="8">
    <source>
        <dbReference type="SAM" id="MobiDB-lite"/>
    </source>
</evidence>
<dbReference type="STRING" id="331657.A0A4U0XD70"/>
<keyword evidence="6 9" id="KW-0472">Membrane</keyword>
<dbReference type="GO" id="GO:0015204">
    <property type="term" value="F:urea transmembrane transporter activity"/>
    <property type="evidence" value="ECO:0007669"/>
    <property type="project" value="InterPro"/>
</dbReference>
<protein>
    <recommendedName>
        <fullName evidence="12">Urea active transporter</fullName>
    </recommendedName>
</protein>
<feature type="transmembrane region" description="Helical" evidence="9">
    <location>
        <begin position="295"/>
        <end position="320"/>
    </location>
</feature>
<evidence type="ECO:0000256" key="4">
    <source>
        <dbReference type="ARBA" id="ARBA00022692"/>
    </source>
</evidence>
<dbReference type="InterPro" id="IPR001734">
    <property type="entry name" value="Na/solute_symporter"/>
</dbReference>
<reference evidence="10 11" key="1">
    <citation type="submission" date="2017-03" db="EMBL/GenBank/DDBJ databases">
        <title>Genomes of endolithic fungi from Antarctica.</title>
        <authorList>
            <person name="Coleine C."/>
            <person name="Masonjones S."/>
            <person name="Stajich J.E."/>
        </authorList>
    </citation>
    <scope>NUCLEOTIDE SEQUENCE [LARGE SCALE GENOMIC DNA]</scope>
    <source>
        <strain evidence="10 11">CCFEE 5187</strain>
    </source>
</reference>
<feature type="transmembrane region" description="Helical" evidence="9">
    <location>
        <begin position="358"/>
        <end position="388"/>
    </location>
</feature>
<evidence type="ECO:0000256" key="9">
    <source>
        <dbReference type="SAM" id="Phobius"/>
    </source>
</evidence>
<dbReference type="InterPro" id="IPR031155">
    <property type="entry name" value="DUR"/>
</dbReference>
<feature type="transmembrane region" description="Helical" evidence="9">
    <location>
        <begin position="132"/>
        <end position="151"/>
    </location>
</feature>
<dbReference type="GO" id="GO:0005886">
    <property type="term" value="C:plasma membrane"/>
    <property type="evidence" value="ECO:0007669"/>
    <property type="project" value="TreeGrafter"/>
</dbReference>
<dbReference type="Gene3D" id="1.20.1730.10">
    <property type="entry name" value="Sodium/glucose cotransporter"/>
    <property type="match status" value="1"/>
</dbReference>
<evidence type="ECO:0000313" key="11">
    <source>
        <dbReference type="Proteomes" id="UP000308768"/>
    </source>
</evidence>
<dbReference type="PROSITE" id="PS50283">
    <property type="entry name" value="NA_SOLUT_SYMP_3"/>
    <property type="match status" value="1"/>
</dbReference>
<comment type="subcellular location">
    <subcellularLocation>
        <location evidence="1">Membrane</location>
        <topology evidence="1">Multi-pass membrane protein</topology>
    </subcellularLocation>
</comment>
<feature type="transmembrane region" description="Helical" evidence="9">
    <location>
        <begin position="257"/>
        <end position="275"/>
    </location>
</feature>
<dbReference type="EMBL" id="NAJN01000400">
    <property type="protein sequence ID" value="TKA73907.1"/>
    <property type="molecule type" value="Genomic_DNA"/>
</dbReference>
<dbReference type="GO" id="GO:0015606">
    <property type="term" value="F:spermidine transmembrane transporter activity"/>
    <property type="evidence" value="ECO:0007669"/>
    <property type="project" value="UniProtKB-ARBA"/>
</dbReference>
<evidence type="ECO:0000256" key="7">
    <source>
        <dbReference type="RuleBase" id="RU362091"/>
    </source>
</evidence>
<dbReference type="CDD" id="cd11476">
    <property type="entry name" value="SLC5sbd_DUR3"/>
    <property type="match status" value="1"/>
</dbReference>
<evidence type="ECO:0000313" key="10">
    <source>
        <dbReference type="EMBL" id="TKA73907.1"/>
    </source>
</evidence>
<accession>A0A4U0XD70</accession>
<feature type="region of interest" description="Disordered" evidence="8">
    <location>
        <begin position="538"/>
        <end position="602"/>
    </location>
</feature>
<evidence type="ECO:0000256" key="1">
    <source>
        <dbReference type="ARBA" id="ARBA00004141"/>
    </source>
</evidence>
<keyword evidence="4 9" id="KW-0812">Transmembrane</keyword>
<comment type="caution">
    <text evidence="10">The sequence shown here is derived from an EMBL/GenBank/DDBJ whole genome shotgun (WGS) entry which is preliminary data.</text>
</comment>
<feature type="transmembrane region" description="Helical" evidence="9">
    <location>
        <begin position="15"/>
        <end position="37"/>
    </location>
</feature>
<gene>
    <name evidence="10" type="ORF">B0A49_05024</name>
</gene>
<dbReference type="OrthoDB" id="6132759at2759"/>
<feature type="transmembrane region" description="Helical" evidence="9">
    <location>
        <begin position="94"/>
        <end position="112"/>
    </location>
</feature>
<feature type="transmembrane region" description="Helical" evidence="9">
    <location>
        <begin position="650"/>
        <end position="672"/>
    </location>
</feature>
<evidence type="ECO:0000256" key="6">
    <source>
        <dbReference type="ARBA" id="ARBA00023136"/>
    </source>
</evidence>
<evidence type="ECO:0000256" key="5">
    <source>
        <dbReference type="ARBA" id="ARBA00022989"/>
    </source>
</evidence>
<feature type="transmembrane region" description="Helical" evidence="9">
    <location>
        <begin position="203"/>
        <end position="223"/>
    </location>
</feature>
<feature type="compositionally biased region" description="Basic and acidic residues" evidence="8">
    <location>
        <begin position="577"/>
        <end position="587"/>
    </location>
</feature>
<proteinExistence type="inferred from homology"/>
<feature type="transmembrane region" description="Helical" evidence="9">
    <location>
        <begin position="616"/>
        <end position="638"/>
    </location>
</feature>
<dbReference type="PANTHER" id="PTHR46154">
    <property type="match status" value="1"/>
</dbReference>
<evidence type="ECO:0000256" key="3">
    <source>
        <dbReference type="ARBA" id="ARBA00022448"/>
    </source>
</evidence>
<dbReference type="Pfam" id="PF00474">
    <property type="entry name" value="SSF"/>
    <property type="match status" value="1"/>
</dbReference>
<keyword evidence="11" id="KW-1185">Reference proteome</keyword>
<dbReference type="AlphaFoldDB" id="A0A4U0XD70"/>
<dbReference type="InterPro" id="IPR038377">
    <property type="entry name" value="Na/Glc_symporter_sf"/>
</dbReference>
<evidence type="ECO:0000256" key="2">
    <source>
        <dbReference type="ARBA" id="ARBA00006434"/>
    </source>
</evidence>
<organism evidence="10 11">
    <name type="scientific">Cryomyces minteri</name>
    <dbReference type="NCBI Taxonomy" id="331657"/>
    <lineage>
        <taxon>Eukaryota</taxon>
        <taxon>Fungi</taxon>
        <taxon>Dikarya</taxon>
        <taxon>Ascomycota</taxon>
        <taxon>Pezizomycotina</taxon>
        <taxon>Dothideomycetes</taxon>
        <taxon>Dothideomycetes incertae sedis</taxon>
        <taxon>Cryomyces</taxon>
    </lineage>
</organism>
<evidence type="ECO:0008006" key="12">
    <source>
        <dbReference type="Google" id="ProtNLM"/>
    </source>
</evidence>
<name>A0A4U0XD70_9PEZI</name>
<feature type="transmembrane region" description="Helical" evidence="9">
    <location>
        <begin position="400"/>
        <end position="426"/>
    </location>
</feature>
<dbReference type="NCBIfam" id="TIGR00813">
    <property type="entry name" value="sss"/>
    <property type="match status" value="1"/>
</dbReference>
<feature type="transmembrane region" description="Helical" evidence="9">
    <location>
        <begin position="432"/>
        <end position="454"/>
    </location>
</feature>
<dbReference type="PANTHER" id="PTHR46154:SF2">
    <property type="entry name" value="SOLUTE SYMPORTER FAMILY TRANSPORTER (AFU_ORTHOLOGUE AFUA_6G03200)"/>
    <property type="match status" value="1"/>
</dbReference>
<feature type="transmembrane region" description="Helical" evidence="9">
    <location>
        <begin position="461"/>
        <end position="480"/>
    </location>
</feature>
<feature type="transmembrane region" description="Helical" evidence="9">
    <location>
        <begin position="171"/>
        <end position="191"/>
    </location>
</feature>
<comment type="similarity">
    <text evidence="2 7">Belongs to the sodium:solute symporter (SSF) (TC 2.A.21) family.</text>
</comment>
<keyword evidence="5 9" id="KW-1133">Transmembrane helix</keyword>
<keyword evidence="3" id="KW-0813">Transport</keyword>
<dbReference type="Proteomes" id="UP000308768">
    <property type="component" value="Unassembled WGS sequence"/>
</dbReference>
<feature type="transmembrane region" description="Helical" evidence="9">
    <location>
        <begin position="500"/>
        <end position="520"/>
    </location>
</feature>
<dbReference type="FunFam" id="1.20.1730.10:FF:000006">
    <property type="entry name" value="Urea active transporter"/>
    <property type="match status" value="1"/>
</dbReference>
<feature type="transmembrane region" description="Helical" evidence="9">
    <location>
        <begin position="63"/>
        <end position="88"/>
    </location>
</feature>